<comment type="caution">
    <text evidence="2">The sequence shown here is derived from an EMBL/GenBank/DDBJ whole genome shotgun (WGS) entry which is preliminary data.</text>
</comment>
<name>A0ABU6RJH6_9FABA</name>
<sequence length="66" mass="7480">MEDDEQDGAAKVTNGKNGSDRDVDEEQLRRHAVECKNCEQHSPNKERPPLLASQRTNRLSLFSCQP</sequence>
<reference evidence="2 3" key="1">
    <citation type="journal article" date="2023" name="Plants (Basel)">
        <title>Bridging the Gap: Combining Genomics and Transcriptomics Approaches to Understand Stylosanthes scabra, an Orphan Legume from the Brazilian Caatinga.</title>
        <authorList>
            <person name="Ferreira-Neto J.R.C."/>
            <person name="da Silva M.D."/>
            <person name="Binneck E."/>
            <person name="de Melo N.F."/>
            <person name="da Silva R.H."/>
            <person name="de Melo A.L.T.M."/>
            <person name="Pandolfi V."/>
            <person name="Bustamante F.O."/>
            <person name="Brasileiro-Vidal A.C."/>
            <person name="Benko-Iseppon A.M."/>
        </authorList>
    </citation>
    <scope>NUCLEOTIDE SEQUENCE [LARGE SCALE GENOMIC DNA]</scope>
    <source>
        <tissue evidence="2">Leaves</tissue>
    </source>
</reference>
<evidence type="ECO:0000313" key="3">
    <source>
        <dbReference type="Proteomes" id="UP001341840"/>
    </source>
</evidence>
<dbReference type="Proteomes" id="UP001341840">
    <property type="component" value="Unassembled WGS sequence"/>
</dbReference>
<accession>A0ABU6RJH6</accession>
<gene>
    <name evidence="2" type="ORF">PIB30_055684</name>
</gene>
<evidence type="ECO:0000313" key="2">
    <source>
        <dbReference type="EMBL" id="MED6124075.1"/>
    </source>
</evidence>
<feature type="compositionally biased region" description="Polar residues" evidence="1">
    <location>
        <begin position="53"/>
        <end position="66"/>
    </location>
</feature>
<feature type="compositionally biased region" description="Basic and acidic residues" evidence="1">
    <location>
        <begin position="18"/>
        <end position="48"/>
    </location>
</feature>
<keyword evidence="3" id="KW-1185">Reference proteome</keyword>
<evidence type="ECO:0000256" key="1">
    <source>
        <dbReference type="SAM" id="MobiDB-lite"/>
    </source>
</evidence>
<organism evidence="2 3">
    <name type="scientific">Stylosanthes scabra</name>
    <dbReference type="NCBI Taxonomy" id="79078"/>
    <lineage>
        <taxon>Eukaryota</taxon>
        <taxon>Viridiplantae</taxon>
        <taxon>Streptophyta</taxon>
        <taxon>Embryophyta</taxon>
        <taxon>Tracheophyta</taxon>
        <taxon>Spermatophyta</taxon>
        <taxon>Magnoliopsida</taxon>
        <taxon>eudicotyledons</taxon>
        <taxon>Gunneridae</taxon>
        <taxon>Pentapetalae</taxon>
        <taxon>rosids</taxon>
        <taxon>fabids</taxon>
        <taxon>Fabales</taxon>
        <taxon>Fabaceae</taxon>
        <taxon>Papilionoideae</taxon>
        <taxon>50 kb inversion clade</taxon>
        <taxon>dalbergioids sensu lato</taxon>
        <taxon>Dalbergieae</taxon>
        <taxon>Pterocarpus clade</taxon>
        <taxon>Stylosanthes</taxon>
    </lineage>
</organism>
<proteinExistence type="predicted"/>
<feature type="region of interest" description="Disordered" evidence="1">
    <location>
        <begin position="1"/>
        <end position="66"/>
    </location>
</feature>
<protein>
    <submittedName>
        <fullName evidence="2">Uncharacterized protein</fullName>
    </submittedName>
</protein>
<dbReference type="EMBL" id="JASCZI010030645">
    <property type="protein sequence ID" value="MED6124075.1"/>
    <property type="molecule type" value="Genomic_DNA"/>
</dbReference>